<evidence type="ECO:0000313" key="2">
    <source>
        <dbReference type="EMBL" id="OAQ90878.1"/>
    </source>
</evidence>
<dbReference type="Proteomes" id="UP000078240">
    <property type="component" value="Unassembled WGS sequence"/>
</dbReference>
<reference evidence="1 3" key="1">
    <citation type="submission" date="2016-01" db="EMBL/GenBank/DDBJ databases">
        <title>Biosynthesis of antibiotic leucinostatins and their inhibition on Phytophthora in bio-control Purpureocillium lilacinum.</title>
        <authorList>
            <person name="Wang G."/>
            <person name="Liu Z."/>
            <person name="Lin R."/>
            <person name="Li E."/>
            <person name="Mao Z."/>
            <person name="Ling J."/>
            <person name="Yin W."/>
            <person name="Xie B."/>
        </authorList>
    </citation>
    <scope>NUCLEOTIDE SEQUENCE [LARGE SCALE GENOMIC DNA]</scope>
    <source>
        <strain evidence="1">PLBJ-1</strain>
        <strain evidence="2">PLFJ-1</strain>
    </source>
</reference>
<protein>
    <submittedName>
        <fullName evidence="1">Uncharacterized protein</fullName>
    </submittedName>
</protein>
<dbReference type="EMBL" id="LSBI01000004">
    <property type="protein sequence ID" value="OAQ90878.1"/>
    <property type="molecule type" value="Genomic_DNA"/>
</dbReference>
<organism evidence="1 3">
    <name type="scientific">Purpureocillium lilacinum</name>
    <name type="common">Paecilomyces lilacinus</name>
    <dbReference type="NCBI Taxonomy" id="33203"/>
    <lineage>
        <taxon>Eukaryota</taxon>
        <taxon>Fungi</taxon>
        <taxon>Dikarya</taxon>
        <taxon>Ascomycota</taxon>
        <taxon>Pezizomycotina</taxon>
        <taxon>Sordariomycetes</taxon>
        <taxon>Hypocreomycetidae</taxon>
        <taxon>Hypocreales</taxon>
        <taxon>Ophiocordycipitaceae</taxon>
        <taxon>Purpureocillium</taxon>
    </lineage>
</organism>
<comment type="caution">
    <text evidence="1">The sequence shown here is derived from an EMBL/GenBank/DDBJ whole genome shotgun (WGS) entry which is preliminary data.</text>
</comment>
<sequence>MVGQAGAAAEGKRHSCWLLVPVAALARVGRQRRKEGRRNDWLGTWPVTWLGCMLDAGMLDVGCWTAKKVATPRPLFPSSPLSSRLAIRLPARLYRRGVVKCKEGRATATLCGAVSGAY</sequence>
<accession>A0A179H1F4</accession>
<evidence type="ECO:0000313" key="1">
    <source>
        <dbReference type="EMBL" id="OAQ84086.1"/>
    </source>
</evidence>
<dbReference type="AlphaFoldDB" id="A0A179H1F4"/>
<proteinExistence type="predicted"/>
<gene>
    <name evidence="1" type="ORF">VFPBJ_02854</name>
    <name evidence="2" type="ORF">VFPFJ_05037</name>
</gene>
<name>A0A179H1F4_PURLI</name>
<dbReference type="Proteomes" id="UP000078340">
    <property type="component" value="Unassembled WGS sequence"/>
</dbReference>
<evidence type="ECO:0000313" key="3">
    <source>
        <dbReference type="Proteomes" id="UP000078240"/>
    </source>
</evidence>
<dbReference type="EMBL" id="LSBH01000002">
    <property type="protein sequence ID" value="OAQ84086.1"/>
    <property type="molecule type" value="Genomic_DNA"/>
</dbReference>